<dbReference type="Pfam" id="PF13439">
    <property type="entry name" value="Glyco_transf_4"/>
    <property type="match status" value="1"/>
</dbReference>
<dbReference type="PANTHER" id="PTHR12526:SF637">
    <property type="entry name" value="GLYCOSYLTRANSFERASE EPSF-RELATED"/>
    <property type="match status" value="1"/>
</dbReference>
<dbReference type="RefSeq" id="WP_124705544.1">
    <property type="nucleotide sequence ID" value="NZ_BGOW01000027.1"/>
</dbReference>
<dbReference type="SUPFAM" id="SSF53756">
    <property type="entry name" value="UDP-Glycosyltransferase/glycogen phosphorylase"/>
    <property type="match status" value="1"/>
</dbReference>
<evidence type="ECO:0000259" key="2">
    <source>
        <dbReference type="Pfam" id="PF13439"/>
    </source>
</evidence>
<dbReference type="Gene3D" id="3.40.50.2000">
    <property type="entry name" value="Glycogen Phosphorylase B"/>
    <property type="match status" value="2"/>
</dbReference>
<feature type="domain" description="Glycosyl transferase family 1" evidence="1">
    <location>
        <begin position="166"/>
        <end position="331"/>
    </location>
</feature>
<keyword evidence="4" id="KW-1185">Reference proteome</keyword>
<sequence>MNIHSLHIIGSKQSGGAERFYARLVNALAQRGERVTSITPPGSAINAELSANVQQRHLPLRSVWDLPSRWKIGMTARAEGADIVQTYMGRATRLTHFKLGKKPVHVARLGGYYDLKGYRHAHAWVGNTRGICDYLIQHGLPAQRVFHIGNFVEPGAPLGVTEQAMHRHALGLPHDAWVVSAVGRLHPNKGMADLLDAFHLLPAQLAGRSLHLAIAGDGPLRAALHQHAAQLGIGDRVHWLGWQADPAPVYRSADVFVCPSRHEPLGNVILEAWAQGVAVVSTRSQGAQELIEEGVDGVLTPLEDAAAMAGAIRALIGDESACSKLAAQARHKLEQQFSEAGIVGEYTALHQHLLAALR</sequence>
<name>A0A401JGJ5_9PROT</name>
<dbReference type="PANTHER" id="PTHR12526">
    <property type="entry name" value="GLYCOSYLTRANSFERASE"/>
    <property type="match status" value="1"/>
</dbReference>
<gene>
    <name evidence="3" type="ORF">SFMTTN_2586</name>
</gene>
<evidence type="ECO:0000313" key="4">
    <source>
        <dbReference type="Proteomes" id="UP000286806"/>
    </source>
</evidence>
<dbReference type="InterPro" id="IPR001296">
    <property type="entry name" value="Glyco_trans_1"/>
</dbReference>
<evidence type="ECO:0000313" key="3">
    <source>
        <dbReference type="EMBL" id="GBL46761.1"/>
    </source>
</evidence>
<comment type="caution">
    <text evidence="3">The sequence shown here is derived from an EMBL/GenBank/DDBJ whole genome shotgun (WGS) entry which is preliminary data.</text>
</comment>
<organism evidence="3 4">
    <name type="scientific">Sulfuriferula multivorans</name>
    <dbReference type="NCBI Taxonomy" id="1559896"/>
    <lineage>
        <taxon>Bacteria</taxon>
        <taxon>Pseudomonadati</taxon>
        <taxon>Pseudomonadota</taxon>
        <taxon>Betaproteobacteria</taxon>
        <taxon>Nitrosomonadales</taxon>
        <taxon>Sulfuricellaceae</taxon>
        <taxon>Sulfuriferula</taxon>
    </lineage>
</organism>
<dbReference type="Pfam" id="PF00534">
    <property type="entry name" value="Glycos_transf_1"/>
    <property type="match status" value="1"/>
</dbReference>
<dbReference type="GO" id="GO:0016757">
    <property type="term" value="F:glycosyltransferase activity"/>
    <property type="evidence" value="ECO:0007669"/>
    <property type="project" value="UniProtKB-ARBA"/>
</dbReference>
<proteinExistence type="predicted"/>
<dbReference type="InterPro" id="IPR028098">
    <property type="entry name" value="Glyco_trans_4-like_N"/>
</dbReference>
<accession>A0A401JGJ5</accession>
<dbReference type="OrthoDB" id="9805661at2"/>
<dbReference type="CDD" id="cd03811">
    <property type="entry name" value="GT4_GT28_WabH-like"/>
    <property type="match status" value="1"/>
</dbReference>
<reference evidence="3 4" key="1">
    <citation type="journal article" date="2019" name="Front. Microbiol.">
        <title>Genomes of Neutrophilic Sulfur-Oxidizing Chemolithoautotrophs Representing 9 Proteobacterial Species From 8 Genera.</title>
        <authorList>
            <person name="Watanabe T."/>
            <person name="Kojima H."/>
            <person name="Umezawa K."/>
            <person name="Hori C."/>
            <person name="Takasuka T.E."/>
            <person name="Kato Y."/>
            <person name="Fukui M."/>
        </authorList>
    </citation>
    <scope>NUCLEOTIDE SEQUENCE [LARGE SCALE GENOMIC DNA]</scope>
    <source>
        <strain evidence="3 4">TTN</strain>
    </source>
</reference>
<dbReference type="AlphaFoldDB" id="A0A401JGJ5"/>
<evidence type="ECO:0000259" key="1">
    <source>
        <dbReference type="Pfam" id="PF00534"/>
    </source>
</evidence>
<dbReference type="Proteomes" id="UP000286806">
    <property type="component" value="Unassembled WGS sequence"/>
</dbReference>
<protein>
    <submittedName>
        <fullName evidence="3">Putative lipopolysaccharide core biosynthesis glycosyl transferase protein</fullName>
    </submittedName>
</protein>
<feature type="domain" description="Glycosyltransferase subfamily 4-like N-terminal" evidence="2">
    <location>
        <begin position="15"/>
        <end position="153"/>
    </location>
</feature>
<keyword evidence="3" id="KW-0808">Transferase</keyword>
<dbReference type="EMBL" id="BGOW01000027">
    <property type="protein sequence ID" value="GBL46761.1"/>
    <property type="molecule type" value="Genomic_DNA"/>
</dbReference>